<dbReference type="AlphaFoldDB" id="A0AAV1A1U8"/>
<feature type="compositionally biased region" description="Basic residues" evidence="1">
    <location>
        <begin position="130"/>
        <end position="145"/>
    </location>
</feature>
<keyword evidence="3" id="KW-1185">Reference proteome</keyword>
<protein>
    <submittedName>
        <fullName evidence="2">Uncharacterized protein</fullName>
    </submittedName>
</protein>
<dbReference type="EMBL" id="OX451738">
    <property type="protein sequence ID" value="CAI8602282.1"/>
    <property type="molecule type" value="Genomic_DNA"/>
</dbReference>
<gene>
    <name evidence="2" type="ORF">VFH_III033120</name>
</gene>
<proteinExistence type="predicted"/>
<sequence>MLENLCVQQREHHEEETYWRAYFEAFQEECYLLVQDHLTSIEESQEERYCLVQEHLSAQDNSFNVFETYVTDEFSNLRRAIGVNHGATTTSINRALHYQDENHYHYSQFYQEMCDFLNGQNENNSQGWHRGVRPQPKGRNHQGQHKGCRGHLACEQWNSNHFACIFIFL</sequence>
<evidence type="ECO:0000313" key="2">
    <source>
        <dbReference type="EMBL" id="CAI8602282.1"/>
    </source>
</evidence>
<feature type="region of interest" description="Disordered" evidence="1">
    <location>
        <begin position="125"/>
        <end position="145"/>
    </location>
</feature>
<organism evidence="2 3">
    <name type="scientific">Vicia faba</name>
    <name type="common">Broad bean</name>
    <name type="synonym">Faba vulgaris</name>
    <dbReference type="NCBI Taxonomy" id="3906"/>
    <lineage>
        <taxon>Eukaryota</taxon>
        <taxon>Viridiplantae</taxon>
        <taxon>Streptophyta</taxon>
        <taxon>Embryophyta</taxon>
        <taxon>Tracheophyta</taxon>
        <taxon>Spermatophyta</taxon>
        <taxon>Magnoliopsida</taxon>
        <taxon>eudicotyledons</taxon>
        <taxon>Gunneridae</taxon>
        <taxon>Pentapetalae</taxon>
        <taxon>rosids</taxon>
        <taxon>fabids</taxon>
        <taxon>Fabales</taxon>
        <taxon>Fabaceae</taxon>
        <taxon>Papilionoideae</taxon>
        <taxon>50 kb inversion clade</taxon>
        <taxon>NPAAA clade</taxon>
        <taxon>Hologalegina</taxon>
        <taxon>IRL clade</taxon>
        <taxon>Fabeae</taxon>
        <taxon>Vicia</taxon>
    </lineage>
</organism>
<reference evidence="2 3" key="1">
    <citation type="submission" date="2023-01" db="EMBL/GenBank/DDBJ databases">
        <authorList>
            <person name="Kreplak J."/>
        </authorList>
    </citation>
    <scope>NUCLEOTIDE SEQUENCE [LARGE SCALE GENOMIC DNA]</scope>
</reference>
<evidence type="ECO:0000313" key="3">
    <source>
        <dbReference type="Proteomes" id="UP001157006"/>
    </source>
</evidence>
<name>A0AAV1A1U8_VICFA</name>
<dbReference type="Proteomes" id="UP001157006">
    <property type="component" value="Chromosome 3"/>
</dbReference>
<accession>A0AAV1A1U8</accession>
<evidence type="ECO:0000256" key="1">
    <source>
        <dbReference type="SAM" id="MobiDB-lite"/>
    </source>
</evidence>